<name>A0A6A1UI31_9ROSI</name>
<reference evidence="18 19" key="1">
    <citation type="journal article" date="2019" name="Plant Biotechnol. J.">
        <title>The red bayberry genome and genetic basis of sex determination.</title>
        <authorList>
            <person name="Jia H.M."/>
            <person name="Jia H.J."/>
            <person name="Cai Q.L."/>
            <person name="Wang Y."/>
            <person name="Zhao H.B."/>
            <person name="Yang W.F."/>
            <person name="Wang G.Y."/>
            <person name="Li Y.H."/>
            <person name="Zhan D.L."/>
            <person name="Shen Y.T."/>
            <person name="Niu Q.F."/>
            <person name="Chang L."/>
            <person name="Qiu J."/>
            <person name="Zhao L."/>
            <person name="Xie H.B."/>
            <person name="Fu W.Y."/>
            <person name="Jin J."/>
            <person name="Li X.W."/>
            <person name="Jiao Y."/>
            <person name="Zhou C.C."/>
            <person name="Tu T."/>
            <person name="Chai C.Y."/>
            <person name="Gao J.L."/>
            <person name="Fan L.J."/>
            <person name="van de Weg E."/>
            <person name="Wang J.Y."/>
            <person name="Gao Z.S."/>
        </authorList>
    </citation>
    <scope>NUCLEOTIDE SEQUENCE [LARGE SCALE GENOMIC DNA]</scope>
    <source>
        <tissue evidence="18">Leaves</tissue>
    </source>
</reference>
<dbReference type="PROSITE" id="PS51257">
    <property type="entry name" value="PROKAR_LIPOPROTEIN"/>
    <property type="match status" value="1"/>
</dbReference>
<dbReference type="Pfam" id="PF01453">
    <property type="entry name" value="B_lectin"/>
    <property type="match status" value="1"/>
</dbReference>
<keyword evidence="3" id="KW-1003">Cell membrane</keyword>
<feature type="chain" id="PRO_5025492341" description="non-specific serine/threonine protein kinase" evidence="15">
    <location>
        <begin position="27"/>
        <end position="525"/>
    </location>
</feature>
<dbReference type="FunFam" id="3.30.200.20:FF:000195">
    <property type="entry name" value="G-type lectin S-receptor-like serine/threonine-protein kinase"/>
    <property type="match status" value="1"/>
</dbReference>
<keyword evidence="19" id="KW-1185">Reference proteome</keyword>
<evidence type="ECO:0000259" key="17">
    <source>
        <dbReference type="PROSITE" id="PS50927"/>
    </source>
</evidence>
<keyword evidence="7" id="KW-0547">Nucleotide-binding</keyword>
<dbReference type="FunFam" id="1.10.510.10:FF:000060">
    <property type="entry name" value="G-type lectin S-receptor-like serine/threonine-protein kinase"/>
    <property type="match status" value="1"/>
</dbReference>
<dbReference type="AlphaFoldDB" id="A0A6A1UI31"/>
<feature type="signal peptide" evidence="15">
    <location>
        <begin position="1"/>
        <end position="26"/>
    </location>
</feature>
<dbReference type="CDD" id="cd14066">
    <property type="entry name" value="STKc_IRAK"/>
    <property type="match status" value="1"/>
</dbReference>
<evidence type="ECO:0000256" key="8">
    <source>
        <dbReference type="ARBA" id="ARBA00022777"/>
    </source>
</evidence>
<dbReference type="PROSITE" id="PS00108">
    <property type="entry name" value="PROTEIN_KINASE_ST"/>
    <property type="match status" value="1"/>
</dbReference>
<dbReference type="EC" id="2.7.11.1" evidence="2"/>
<dbReference type="InterPro" id="IPR021820">
    <property type="entry name" value="S-locus_recpt_kinase_C"/>
</dbReference>
<gene>
    <name evidence="18" type="ORF">CJ030_MR0G022780</name>
</gene>
<feature type="domain" description="Protein kinase" evidence="16">
    <location>
        <begin position="207"/>
        <end position="493"/>
    </location>
</feature>
<evidence type="ECO:0000256" key="6">
    <source>
        <dbReference type="ARBA" id="ARBA00022729"/>
    </source>
</evidence>
<dbReference type="PROSITE" id="PS50011">
    <property type="entry name" value="PROTEIN_KINASE_DOM"/>
    <property type="match status" value="1"/>
</dbReference>
<feature type="transmembrane region" description="Helical" evidence="14">
    <location>
        <begin position="126"/>
        <end position="147"/>
    </location>
</feature>
<dbReference type="GO" id="GO:0005524">
    <property type="term" value="F:ATP binding"/>
    <property type="evidence" value="ECO:0007669"/>
    <property type="project" value="UniProtKB-KW"/>
</dbReference>
<comment type="catalytic activity">
    <reaction evidence="12">
        <text>L-threonyl-[protein] + ATP = O-phospho-L-threonyl-[protein] + ADP + H(+)</text>
        <dbReference type="Rhea" id="RHEA:46608"/>
        <dbReference type="Rhea" id="RHEA-COMP:11060"/>
        <dbReference type="Rhea" id="RHEA-COMP:11605"/>
        <dbReference type="ChEBI" id="CHEBI:15378"/>
        <dbReference type="ChEBI" id="CHEBI:30013"/>
        <dbReference type="ChEBI" id="CHEBI:30616"/>
        <dbReference type="ChEBI" id="CHEBI:61977"/>
        <dbReference type="ChEBI" id="CHEBI:456216"/>
        <dbReference type="EC" id="2.7.11.1"/>
    </reaction>
</comment>
<dbReference type="SUPFAM" id="SSF51110">
    <property type="entry name" value="alpha-D-mannose-specific plant lectins"/>
    <property type="match status" value="1"/>
</dbReference>
<proteinExistence type="predicted"/>
<evidence type="ECO:0000256" key="12">
    <source>
        <dbReference type="ARBA" id="ARBA00047899"/>
    </source>
</evidence>
<feature type="domain" description="Bulb-type lectin" evidence="17">
    <location>
        <begin position="27"/>
        <end position="152"/>
    </location>
</feature>
<dbReference type="GO" id="GO:0005886">
    <property type="term" value="C:plasma membrane"/>
    <property type="evidence" value="ECO:0007669"/>
    <property type="project" value="UniProtKB-SubCell"/>
</dbReference>
<evidence type="ECO:0000256" key="7">
    <source>
        <dbReference type="ARBA" id="ARBA00022741"/>
    </source>
</evidence>
<dbReference type="InterPro" id="IPR036426">
    <property type="entry name" value="Bulb-type_lectin_dom_sf"/>
</dbReference>
<evidence type="ECO:0000256" key="2">
    <source>
        <dbReference type="ARBA" id="ARBA00012513"/>
    </source>
</evidence>
<keyword evidence="4" id="KW-0723">Serine/threonine-protein kinase</keyword>
<evidence type="ECO:0000313" key="18">
    <source>
        <dbReference type="EMBL" id="KAB1199487.1"/>
    </source>
</evidence>
<dbReference type="InterPro" id="IPR011009">
    <property type="entry name" value="Kinase-like_dom_sf"/>
</dbReference>
<dbReference type="SMART" id="SM00220">
    <property type="entry name" value="S_TKc"/>
    <property type="match status" value="1"/>
</dbReference>
<dbReference type="SMART" id="SM00108">
    <property type="entry name" value="B_lectin"/>
    <property type="match status" value="1"/>
</dbReference>
<evidence type="ECO:0000256" key="11">
    <source>
        <dbReference type="ARBA" id="ARBA00023180"/>
    </source>
</evidence>
<dbReference type="InterPro" id="IPR008271">
    <property type="entry name" value="Ser/Thr_kinase_AS"/>
</dbReference>
<dbReference type="Gene3D" id="2.90.10.10">
    <property type="entry name" value="Bulb-type lectin domain"/>
    <property type="match status" value="1"/>
</dbReference>
<evidence type="ECO:0000256" key="9">
    <source>
        <dbReference type="ARBA" id="ARBA00022840"/>
    </source>
</evidence>
<dbReference type="Gene3D" id="3.30.200.20">
    <property type="entry name" value="Phosphorylase Kinase, domain 1"/>
    <property type="match status" value="1"/>
</dbReference>
<comment type="catalytic activity">
    <reaction evidence="13">
        <text>L-seryl-[protein] + ATP = O-phospho-L-seryl-[protein] + ADP + H(+)</text>
        <dbReference type="Rhea" id="RHEA:17989"/>
        <dbReference type="Rhea" id="RHEA-COMP:9863"/>
        <dbReference type="Rhea" id="RHEA-COMP:11604"/>
        <dbReference type="ChEBI" id="CHEBI:15378"/>
        <dbReference type="ChEBI" id="CHEBI:29999"/>
        <dbReference type="ChEBI" id="CHEBI:30616"/>
        <dbReference type="ChEBI" id="CHEBI:83421"/>
        <dbReference type="ChEBI" id="CHEBI:456216"/>
        <dbReference type="EC" id="2.7.11.1"/>
    </reaction>
</comment>
<comment type="subcellular location">
    <subcellularLocation>
        <location evidence="1">Cell membrane</location>
        <topology evidence="1">Single-pass type I membrane protein</topology>
    </subcellularLocation>
</comment>
<dbReference type="Pfam" id="PF11883">
    <property type="entry name" value="DUF3403"/>
    <property type="match status" value="1"/>
</dbReference>
<evidence type="ECO:0000256" key="5">
    <source>
        <dbReference type="ARBA" id="ARBA00022679"/>
    </source>
</evidence>
<evidence type="ECO:0000313" key="19">
    <source>
        <dbReference type="Proteomes" id="UP000516437"/>
    </source>
</evidence>
<accession>A0A6A1UI31</accession>
<dbReference type="InterPro" id="IPR001245">
    <property type="entry name" value="Ser-Thr/Tyr_kinase_cat_dom"/>
</dbReference>
<evidence type="ECO:0000256" key="14">
    <source>
        <dbReference type="SAM" id="Phobius"/>
    </source>
</evidence>
<dbReference type="GO" id="GO:0004674">
    <property type="term" value="F:protein serine/threonine kinase activity"/>
    <property type="evidence" value="ECO:0007669"/>
    <property type="project" value="UniProtKB-KW"/>
</dbReference>
<keyword evidence="5" id="KW-0808">Transferase</keyword>
<keyword evidence="11" id="KW-0325">Glycoprotein</keyword>
<dbReference type="Proteomes" id="UP000516437">
    <property type="component" value="Unassembled WGS sequence"/>
</dbReference>
<evidence type="ECO:0000256" key="15">
    <source>
        <dbReference type="SAM" id="SignalP"/>
    </source>
</evidence>
<dbReference type="Gene3D" id="1.10.510.10">
    <property type="entry name" value="Transferase(Phosphotransferase) domain 1"/>
    <property type="match status" value="1"/>
</dbReference>
<evidence type="ECO:0000256" key="1">
    <source>
        <dbReference type="ARBA" id="ARBA00004251"/>
    </source>
</evidence>
<organism evidence="18 19">
    <name type="scientific">Morella rubra</name>
    <name type="common">Chinese bayberry</name>
    <dbReference type="NCBI Taxonomy" id="262757"/>
    <lineage>
        <taxon>Eukaryota</taxon>
        <taxon>Viridiplantae</taxon>
        <taxon>Streptophyta</taxon>
        <taxon>Embryophyta</taxon>
        <taxon>Tracheophyta</taxon>
        <taxon>Spermatophyta</taxon>
        <taxon>Magnoliopsida</taxon>
        <taxon>eudicotyledons</taxon>
        <taxon>Gunneridae</taxon>
        <taxon>Pentapetalae</taxon>
        <taxon>rosids</taxon>
        <taxon>fabids</taxon>
        <taxon>Fagales</taxon>
        <taxon>Myricaceae</taxon>
        <taxon>Morella</taxon>
    </lineage>
</organism>
<evidence type="ECO:0000256" key="4">
    <source>
        <dbReference type="ARBA" id="ARBA00022527"/>
    </source>
</evidence>
<keyword evidence="8" id="KW-0418">Kinase</keyword>
<evidence type="ECO:0000256" key="13">
    <source>
        <dbReference type="ARBA" id="ARBA00048679"/>
    </source>
</evidence>
<keyword evidence="14" id="KW-0812">Transmembrane</keyword>
<keyword evidence="14" id="KW-1133">Transmembrane helix</keyword>
<keyword evidence="6 15" id="KW-0732">Signal</keyword>
<keyword evidence="9" id="KW-0067">ATP-binding</keyword>
<dbReference type="CDD" id="cd00028">
    <property type="entry name" value="B_lectin"/>
    <property type="match status" value="1"/>
</dbReference>
<dbReference type="SUPFAM" id="SSF56112">
    <property type="entry name" value="Protein kinase-like (PK-like)"/>
    <property type="match status" value="1"/>
</dbReference>
<dbReference type="OrthoDB" id="4062651at2759"/>
<dbReference type="PANTHER" id="PTHR27002">
    <property type="entry name" value="RECEPTOR-LIKE SERINE/THREONINE-PROTEIN KINASE SD1-8"/>
    <property type="match status" value="1"/>
</dbReference>
<keyword evidence="10" id="KW-1015">Disulfide bond</keyword>
<dbReference type="Pfam" id="PF07714">
    <property type="entry name" value="PK_Tyr_Ser-Thr"/>
    <property type="match status" value="1"/>
</dbReference>
<dbReference type="InterPro" id="IPR001480">
    <property type="entry name" value="Bulb-type_lectin_dom"/>
</dbReference>
<dbReference type="EMBL" id="RXIC02000460">
    <property type="protein sequence ID" value="KAB1199487.1"/>
    <property type="molecule type" value="Genomic_DNA"/>
</dbReference>
<sequence length="525" mass="59476">MALVRETNWSALLVLLSCFCLEFGSAADTITAAKFIKDRETIISDGGDFKLGFFSPENSTYRYVGIWYAKIPISVVWVANRNKPLKNSSGILTISEDGNLVVTSWKSPSDPSLGTFSADKKGQVQLVVTLTVTIGTMFLAICSYLLWRGMAKREARKKEKEMPLFNKSQEYQNFPDEKNLGDNISQVKLEELPVFRLEELASATNNFHHSNKLGQGGFGPVYRGKLLDGREIAVKRLSQTSGQGLREFMNEVVVISKLQHRNLVRLLGCCVEGEEKMLVYEYMPNKSLDAFLFDPNKKKLLDWRQRFKIIEGIGRGLLYLHRDSRLRIIHRDLKASNILLDEELNPKISDFGMARIFGGNEDQANTKRVVGTYGYMSPEYAMEGRFSEKSDVFSFGVLFLEMISGRRNTSFYQDEQNISLLAFAWRMWNSGNITTLIETAIREECFEMEILRCAHLALLCVQEFAEDRPTVSTVISMLKSEIVDLPRPKQPAFTARQFAPEAESAECNQRICSVNQVTVTSVDGR</sequence>
<evidence type="ECO:0000256" key="3">
    <source>
        <dbReference type="ARBA" id="ARBA00022475"/>
    </source>
</evidence>
<keyword evidence="14" id="KW-0472">Membrane</keyword>
<dbReference type="PANTHER" id="PTHR27002:SF1082">
    <property type="entry name" value="OS06G0693000 PROTEIN"/>
    <property type="match status" value="1"/>
</dbReference>
<dbReference type="PROSITE" id="PS50927">
    <property type="entry name" value="BULB_LECTIN"/>
    <property type="match status" value="1"/>
</dbReference>
<comment type="caution">
    <text evidence="18">The sequence shown here is derived from an EMBL/GenBank/DDBJ whole genome shotgun (WGS) entry which is preliminary data.</text>
</comment>
<evidence type="ECO:0000259" key="16">
    <source>
        <dbReference type="PROSITE" id="PS50011"/>
    </source>
</evidence>
<evidence type="ECO:0000256" key="10">
    <source>
        <dbReference type="ARBA" id="ARBA00023157"/>
    </source>
</evidence>
<protein>
    <recommendedName>
        <fullName evidence="2">non-specific serine/threonine protein kinase</fullName>
        <ecNumber evidence="2">2.7.11.1</ecNumber>
    </recommendedName>
</protein>
<dbReference type="InterPro" id="IPR000719">
    <property type="entry name" value="Prot_kinase_dom"/>
</dbReference>